<dbReference type="InterPro" id="IPR041104">
    <property type="entry name" value="SAM_DprA"/>
</dbReference>
<dbReference type="SUPFAM" id="SSF102405">
    <property type="entry name" value="MCP/YpsA-like"/>
    <property type="match status" value="1"/>
</dbReference>
<dbReference type="InterPro" id="IPR057666">
    <property type="entry name" value="DrpA_SLOG"/>
</dbReference>
<dbReference type="Gene3D" id="3.40.50.450">
    <property type="match status" value="1"/>
</dbReference>
<comment type="similarity">
    <text evidence="1">Belongs to the DprA/Smf family.</text>
</comment>
<dbReference type="PANTHER" id="PTHR43022:SF1">
    <property type="entry name" value="PROTEIN SMF"/>
    <property type="match status" value="1"/>
</dbReference>
<organism evidence="4 5">
    <name type="scientific">Streptococcus pyogenes</name>
    <dbReference type="NCBI Taxonomy" id="1314"/>
    <lineage>
        <taxon>Bacteria</taxon>
        <taxon>Bacillati</taxon>
        <taxon>Bacillota</taxon>
        <taxon>Bacilli</taxon>
        <taxon>Lactobacillales</taxon>
        <taxon>Streptococcaceae</taxon>
        <taxon>Streptococcus</taxon>
    </lineage>
</organism>
<dbReference type="InterPro" id="IPR003488">
    <property type="entry name" value="DprA"/>
</dbReference>
<evidence type="ECO:0000259" key="3">
    <source>
        <dbReference type="Pfam" id="PF18255"/>
    </source>
</evidence>
<accession>A0A5S4TB23</accession>
<feature type="non-terminal residue" evidence="4">
    <location>
        <position position="147"/>
    </location>
</feature>
<evidence type="ECO:0000256" key="1">
    <source>
        <dbReference type="ARBA" id="ARBA00006525"/>
    </source>
</evidence>
<feature type="domain" description="Smf/DprA SLOG" evidence="2">
    <location>
        <begin position="72"/>
        <end position="146"/>
    </location>
</feature>
<gene>
    <name evidence="4" type="ORF">E0F67_10275</name>
</gene>
<sequence>MNHFELYKLKKAGLTNKNILNILDYQKQQEKSLSLRDMAVVSGCKHPSHFIETYKQLDIQKLKMEFKQFPSISILDKHYPMALKEIYNPPVLLFFQGNLDLLDKPKLAIVGSRRSSDTGVKSVRKILKELGNRFVIVSGLARGIDTS</sequence>
<name>A0A5S4TB23_STRPY</name>
<dbReference type="Pfam" id="PF18255">
    <property type="entry name" value="SAM_DprA"/>
    <property type="match status" value="1"/>
</dbReference>
<evidence type="ECO:0000259" key="2">
    <source>
        <dbReference type="Pfam" id="PF02481"/>
    </source>
</evidence>
<dbReference type="Pfam" id="PF02481">
    <property type="entry name" value="DNA_processg_A"/>
    <property type="match status" value="1"/>
</dbReference>
<reference evidence="4 5" key="1">
    <citation type="submission" date="2019-02" db="EMBL/GenBank/DDBJ databases">
        <title>Novel genomic isolates of S. pyogenes and S. dysgalactiae subsp. equisimilis associated to necrotising fasciitis (NSTI).</title>
        <authorList>
            <person name="Barrantes I."/>
        </authorList>
    </citation>
    <scope>NUCLEOTIDE SEQUENCE [LARGE SCALE GENOMIC DNA]</scope>
    <source>
        <strain evidence="4 5">SPY5003</strain>
    </source>
</reference>
<dbReference type="RefSeq" id="WP_148845428.1">
    <property type="nucleotide sequence ID" value="NZ_SJLI01000223.1"/>
</dbReference>
<feature type="domain" description="DNA processing protein A sterile alpha motif" evidence="3">
    <location>
        <begin position="1"/>
        <end position="62"/>
    </location>
</feature>
<evidence type="ECO:0000313" key="5">
    <source>
        <dbReference type="Proteomes" id="UP000325300"/>
    </source>
</evidence>
<evidence type="ECO:0000313" key="4">
    <source>
        <dbReference type="EMBL" id="TYK91739.1"/>
    </source>
</evidence>
<comment type="caution">
    <text evidence="4">The sequence shown here is derived from an EMBL/GenBank/DDBJ whole genome shotgun (WGS) entry which is preliminary data.</text>
</comment>
<dbReference type="Proteomes" id="UP000325300">
    <property type="component" value="Unassembled WGS sequence"/>
</dbReference>
<dbReference type="AlphaFoldDB" id="A0A5S4TB23"/>
<proteinExistence type="inferred from homology"/>
<dbReference type="EMBL" id="SJLI01000223">
    <property type="protein sequence ID" value="TYK91739.1"/>
    <property type="molecule type" value="Genomic_DNA"/>
</dbReference>
<dbReference type="PANTHER" id="PTHR43022">
    <property type="entry name" value="PROTEIN SMF"/>
    <property type="match status" value="1"/>
</dbReference>
<dbReference type="GO" id="GO:0009294">
    <property type="term" value="P:DNA-mediated transformation"/>
    <property type="evidence" value="ECO:0007669"/>
    <property type="project" value="InterPro"/>
</dbReference>
<protein>
    <submittedName>
        <fullName evidence="4">DNA-processing protein DprA</fullName>
    </submittedName>
</protein>